<keyword evidence="2" id="KW-1185">Reference proteome</keyword>
<accession>A0A432ZF22</accession>
<dbReference type="OrthoDB" id="9811176at2"/>
<dbReference type="Gene3D" id="3.40.50.300">
    <property type="entry name" value="P-loop containing nucleotide triphosphate hydrolases"/>
    <property type="match status" value="1"/>
</dbReference>
<dbReference type="AlphaFoldDB" id="A0A432ZF22"/>
<evidence type="ECO:0008006" key="3">
    <source>
        <dbReference type="Google" id="ProtNLM"/>
    </source>
</evidence>
<gene>
    <name evidence="1" type="ORF">CWI83_09200</name>
</gene>
<organism evidence="1 2">
    <name type="scientific">Pseudidiomarina taiwanensis</name>
    <dbReference type="NCBI Taxonomy" id="337250"/>
    <lineage>
        <taxon>Bacteria</taxon>
        <taxon>Pseudomonadati</taxon>
        <taxon>Pseudomonadota</taxon>
        <taxon>Gammaproteobacteria</taxon>
        <taxon>Alteromonadales</taxon>
        <taxon>Idiomarinaceae</taxon>
        <taxon>Pseudidiomarina</taxon>
    </lineage>
</organism>
<evidence type="ECO:0000313" key="2">
    <source>
        <dbReference type="Proteomes" id="UP000288279"/>
    </source>
</evidence>
<protein>
    <recommendedName>
        <fullName evidence="3">Translesion DNA synthesis-associated protein ImuA</fullName>
    </recommendedName>
</protein>
<evidence type="ECO:0000313" key="1">
    <source>
        <dbReference type="EMBL" id="RUO76521.1"/>
    </source>
</evidence>
<proteinExistence type="predicted"/>
<dbReference type="InterPro" id="IPR027417">
    <property type="entry name" value="P-loop_NTPase"/>
</dbReference>
<dbReference type="SUPFAM" id="SSF52540">
    <property type="entry name" value="P-loop containing nucleoside triphosphate hydrolases"/>
    <property type="match status" value="1"/>
</dbReference>
<sequence>MAASHLHELVAKGWVWQGQDLPAQKLQQQFIESGWSELDQHLGGGWLQGSVNELQLHAPFSGELAFLMPLLQQQTRPTVWLNPPCQPYAPGLRYQQLEPDLQWCLYESDPLKAVWAIEQCLQAQQVGVVLAWLPELSAACVRRLQQTAEQQQQLVFIFTPSKTATTEARAYVNRLRLYWHDGLHVEILKRRFGWPLAAFRCPVEDFLPERRRSAQQSAT</sequence>
<comment type="caution">
    <text evidence="1">The sequence shown here is derived from an EMBL/GenBank/DDBJ whole genome shotgun (WGS) entry which is preliminary data.</text>
</comment>
<dbReference type="RefSeq" id="WP_126828320.1">
    <property type="nucleotide sequence ID" value="NZ_PIQG01000004.1"/>
</dbReference>
<name>A0A432ZF22_9GAMM</name>
<dbReference type="EMBL" id="PIQG01000004">
    <property type="protein sequence ID" value="RUO76521.1"/>
    <property type="molecule type" value="Genomic_DNA"/>
</dbReference>
<dbReference type="Proteomes" id="UP000288279">
    <property type="component" value="Unassembled WGS sequence"/>
</dbReference>
<reference evidence="1 2" key="1">
    <citation type="journal article" date="2011" name="Front. Microbiol.">
        <title>Genomic signatures of strain selection and enhancement in Bacillus atrophaeus var. globigii, a historical biowarfare simulant.</title>
        <authorList>
            <person name="Gibbons H.S."/>
            <person name="Broomall S.M."/>
            <person name="McNew L.A."/>
            <person name="Daligault H."/>
            <person name="Chapman C."/>
            <person name="Bruce D."/>
            <person name="Karavis M."/>
            <person name="Krepps M."/>
            <person name="McGregor P.A."/>
            <person name="Hong C."/>
            <person name="Park K.H."/>
            <person name="Akmal A."/>
            <person name="Feldman A."/>
            <person name="Lin J.S."/>
            <person name="Chang W.E."/>
            <person name="Higgs B.W."/>
            <person name="Demirev P."/>
            <person name="Lindquist J."/>
            <person name="Liem A."/>
            <person name="Fochler E."/>
            <person name="Read T.D."/>
            <person name="Tapia R."/>
            <person name="Johnson S."/>
            <person name="Bishop-Lilly K.A."/>
            <person name="Detter C."/>
            <person name="Han C."/>
            <person name="Sozhamannan S."/>
            <person name="Rosenzweig C.N."/>
            <person name="Skowronski E.W."/>
        </authorList>
    </citation>
    <scope>NUCLEOTIDE SEQUENCE [LARGE SCALE GENOMIC DNA]</scope>
    <source>
        <strain evidence="1 2">PIT1</strain>
    </source>
</reference>